<evidence type="ECO:0000313" key="2">
    <source>
        <dbReference type="Proteomes" id="UP000002084"/>
    </source>
</evidence>
<evidence type="ECO:0000313" key="1">
    <source>
        <dbReference type="EMBL" id="ABX24259.1"/>
    </source>
</evidence>
<accession>A9MQL5</accession>
<keyword evidence="2" id="KW-1185">Reference proteome</keyword>
<dbReference type="STRING" id="41514.SARI_04485"/>
<dbReference type="HOGENOM" id="CLU_3332680_0_0_6"/>
<proteinExistence type="predicted"/>
<sequence>MLLRALLNSLFCNYLNLVDVLSYSIEHMIMADDFLFFIMLA</sequence>
<name>A9MQL5_SALAR</name>
<dbReference type="EMBL" id="CP000880">
    <property type="protein sequence ID" value="ABX24259.1"/>
    <property type="molecule type" value="Genomic_DNA"/>
</dbReference>
<dbReference type="KEGG" id="ses:SARI_04485"/>
<reference evidence="1 2" key="1">
    <citation type="submission" date="2007-11" db="EMBL/GenBank/DDBJ databases">
        <authorList>
            <consortium name="The Salmonella enterica serovar Arizonae Genome Sequencing Project"/>
            <person name="McClelland M."/>
            <person name="Sanderson E.K."/>
            <person name="Porwollik S."/>
            <person name="Spieth J."/>
            <person name="Clifton W.S."/>
            <person name="Fulton R."/>
            <person name="Chunyan W."/>
            <person name="Wollam A."/>
            <person name="Shah N."/>
            <person name="Pepin K."/>
            <person name="Bhonagiri V."/>
            <person name="Nash W."/>
            <person name="Johnson M."/>
            <person name="Thiruvilangam P."/>
            <person name="Wilson R."/>
        </authorList>
    </citation>
    <scope>NUCLEOTIDE SEQUENCE [LARGE SCALE GENOMIC DNA]</scope>
    <source>
        <strain evidence="2">ATCC BAA-731 / CDC346-86 / RSK2980</strain>
    </source>
</reference>
<organism evidence="1 2">
    <name type="scientific">Salmonella arizonae (strain ATCC BAA-731 / CDC346-86 / RSK2980)</name>
    <dbReference type="NCBI Taxonomy" id="41514"/>
    <lineage>
        <taxon>Bacteria</taxon>
        <taxon>Pseudomonadati</taxon>
        <taxon>Pseudomonadota</taxon>
        <taxon>Gammaproteobacteria</taxon>
        <taxon>Enterobacterales</taxon>
        <taxon>Enterobacteriaceae</taxon>
        <taxon>Salmonella</taxon>
    </lineage>
</organism>
<dbReference type="Proteomes" id="UP000002084">
    <property type="component" value="Chromosome"/>
</dbReference>
<protein>
    <submittedName>
        <fullName evidence="1">Uncharacterized protein</fullName>
    </submittedName>
</protein>
<gene>
    <name evidence="1" type="ordered locus">SARI_04485</name>
</gene>
<dbReference type="AlphaFoldDB" id="A9MQL5"/>